<evidence type="ECO:0000313" key="2">
    <source>
        <dbReference type="Proteomes" id="UP000219285"/>
    </source>
</evidence>
<accession>A0A6M4ME57</accession>
<reference evidence="2" key="1">
    <citation type="submission" date="2014-12" db="EMBL/GenBank/DDBJ databases">
        <title>Complete genome sequence of a multi-drug resistant Klebsiella pneumoniae.</title>
        <authorList>
            <person name="Hua X."/>
            <person name="Chen Q."/>
            <person name="Li X."/>
            <person name="Feng Y."/>
            <person name="Ruan Z."/>
            <person name="Yu Y."/>
        </authorList>
    </citation>
    <scope>NUCLEOTIDE SEQUENCE [LARGE SCALE GENOMIC DNA]</scope>
    <source>
        <strain evidence="2">5.12</strain>
    </source>
</reference>
<dbReference type="Proteomes" id="UP000219285">
    <property type="component" value="Chromosome"/>
</dbReference>
<name>A0A6M4ME57_9ALTE</name>
<evidence type="ECO:0000313" key="1">
    <source>
        <dbReference type="EMBL" id="QJR80875.1"/>
    </source>
</evidence>
<dbReference type="AlphaFoldDB" id="A0A6M4ME57"/>
<dbReference type="KEGG" id="apel:CA267_008830"/>
<dbReference type="EMBL" id="CP052766">
    <property type="protein sequence ID" value="QJR80875.1"/>
    <property type="molecule type" value="Genomic_DNA"/>
</dbReference>
<reference evidence="1 2" key="2">
    <citation type="submission" date="2020-04" db="EMBL/GenBank/DDBJ databases">
        <title>Complete genome sequence of Alteromonas pelagimontana 5.12T.</title>
        <authorList>
            <person name="Sinha R.K."/>
            <person name="Krishnan K.P."/>
            <person name="Kurian J.P."/>
        </authorList>
    </citation>
    <scope>NUCLEOTIDE SEQUENCE [LARGE SCALE GENOMIC DNA]</scope>
    <source>
        <strain evidence="1 2">5.12</strain>
    </source>
</reference>
<keyword evidence="2" id="KW-1185">Reference proteome</keyword>
<proteinExistence type="predicted"/>
<dbReference type="RefSeq" id="WP_075607826.1">
    <property type="nucleotide sequence ID" value="NZ_CP052766.1"/>
</dbReference>
<organism evidence="1 2">
    <name type="scientific">Alteromonas pelagimontana</name>
    <dbReference type="NCBI Taxonomy" id="1858656"/>
    <lineage>
        <taxon>Bacteria</taxon>
        <taxon>Pseudomonadati</taxon>
        <taxon>Pseudomonadota</taxon>
        <taxon>Gammaproteobacteria</taxon>
        <taxon>Alteromonadales</taxon>
        <taxon>Alteromonadaceae</taxon>
        <taxon>Alteromonas/Salinimonas group</taxon>
        <taxon>Alteromonas</taxon>
    </lineage>
</organism>
<sequence length="183" mass="21676">MATQRFYVSTAVVKDFSKVVERLGLVKKSWYSKCLFKEVDNLWFVHRSKKHRDELQPNSAVAQAFLTRRQRGKDPFYTKDVKTIYCDMPAEKVEEYKRACDFFRVSKDALIEFALAEGVRRVTSAKFRGRGRQDSFELYYLRHFITEPVVDIDKIFRMKNALFCDDGIIPKSFKKKFRESAKR</sequence>
<gene>
    <name evidence="1" type="ORF">CA267_008830</name>
</gene>
<protein>
    <submittedName>
        <fullName evidence="1">Uncharacterized protein</fullName>
    </submittedName>
</protein>